<gene>
    <name evidence="3" type="ORF">EGH25_02250</name>
</gene>
<organism evidence="3 4">
    <name type="scientific">Halorutilus salinus</name>
    <dbReference type="NCBI Taxonomy" id="2487751"/>
    <lineage>
        <taxon>Archaea</taxon>
        <taxon>Methanobacteriati</taxon>
        <taxon>Methanobacteriota</taxon>
        <taxon>Stenosarchaea group</taxon>
        <taxon>Halobacteria</taxon>
        <taxon>Halorutilales</taxon>
        <taxon>Halorutilaceae</taxon>
        <taxon>Halorutilus</taxon>
    </lineage>
</organism>
<evidence type="ECO:0000259" key="2">
    <source>
        <dbReference type="Pfam" id="PF24035"/>
    </source>
</evidence>
<feature type="domain" description="DUF7344" evidence="2">
    <location>
        <begin position="13"/>
        <end position="90"/>
    </location>
</feature>
<comment type="caution">
    <text evidence="3">The sequence shown here is derived from an EMBL/GenBank/DDBJ whole genome shotgun (WGS) entry which is preliminary data.</text>
</comment>
<sequence length="167" mass="18910">MSDEDRLDETVVYEILSSERRRHTIDYLRANEDGVEVNDIAEYIARKETGESPPPKDARKTVYVSLHQTHLPKMDDLDILNYDTDTKEVTLSDSFRDVAVYMEVVPGTEISWSEYYLAVGLVGLATVFAHTTGAPLIADIGVEYWAVLYLLVVSASALYQTFTRRLL</sequence>
<keyword evidence="1" id="KW-1133">Transmembrane helix</keyword>
<protein>
    <recommendedName>
        <fullName evidence="2">DUF7344 domain-containing protein</fullName>
    </recommendedName>
</protein>
<evidence type="ECO:0000313" key="4">
    <source>
        <dbReference type="Proteomes" id="UP001149411"/>
    </source>
</evidence>
<name>A0A9Q4C2M3_9EURY</name>
<feature type="transmembrane region" description="Helical" evidence="1">
    <location>
        <begin position="144"/>
        <end position="162"/>
    </location>
</feature>
<keyword evidence="1" id="KW-0812">Transmembrane</keyword>
<dbReference type="AlphaFoldDB" id="A0A9Q4C2M3"/>
<dbReference type="EMBL" id="RKLV01000002">
    <property type="protein sequence ID" value="MCX2818173.1"/>
    <property type="molecule type" value="Genomic_DNA"/>
</dbReference>
<reference evidence="3" key="1">
    <citation type="submission" date="2022-09" db="EMBL/GenBank/DDBJ databases">
        <title>Haloadaptaus new haloarchaeum isolated from saline soil.</title>
        <authorList>
            <person name="Duran-Viseras A."/>
            <person name="Sanchez-Porro C."/>
            <person name="Ventosa A."/>
        </authorList>
    </citation>
    <scope>NUCLEOTIDE SEQUENCE</scope>
    <source>
        <strain evidence="3">F3-133</strain>
    </source>
</reference>
<evidence type="ECO:0000313" key="3">
    <source>
        <dbReference type="EMBL" id="MCX2818173.1"/>
    </source>
</evidence>
<dbReference type="InterPro" id="IPR055768">
    <property type="entry name" value="DUF7344"/>
</dbReference>
<proteinExistence type="predicted"/>
<keyword evidence="4" id="KW-1185">Reference proteome</keyword>
<dbReference type="RefSeq" id="WP_266085870.1">
    <property type="nucleotide sequence ID" value="NZ_RKLV01000002.1"/>
</dbReference>
<keyword evidence="1" id="KW-0472">Membrane</keyword>
<accession>A0A9Q4C2M3</accession>
<dbReference type="Proteomes" id="UP001149411">
    <property type="component" value="Unassembled WGS sequence"/>
</dbReference>
<dbReference type="Pfam" id="PF24035">
    <property type="entry name" value="DUF7344"/>
    <property type="match status" value="1"/>
</dbReference>
<feature type="transmembrane region" description="Helical" evidence="1">
    <location>
        <begin position="115"/>
        <end position="138"/>
    </location>
</feature>
<evidence type="ECO:0000256" key="1">
    <source>
        <dbReference type="SAM" id="Phobius"/>
    </source>
</evidence>